<organism evidence="1 2">
    <name type="scientific">Haemaphysalis longicornis</name>
    <name type="common">Bush tick</name>
    <dbReference type="NCBI Taxonomy" id="44386"/>
    <lineage>
        <taxon>Eukaryota</taxon>
        <taxon>Metazoa</taxon>
        <taxon>Ecdysozoa</taxon>
        <taxon>Arthropoda</taxon>
        <taxon>Chelicerata</taxon>
        <taxon>Arachnida</taxon>
        <taxon>Acari</taxon>
        <taxon>Parasitiformes</taxon>
        <taxon>Ixodida</taxon>
        <taxon>Ixodoidea</taxon>
        <taxon>Ixodidae</taxon>
        <taxon>Haemaphysalinae</taxon>
        <taxon>Haemaphysalis</taxon>
    </lineage>
</organism>
<dbReference type="Proteomes" id="UP000821853">
    <property type="component" value="Unassembled WGS sequence"/>
</dbReference>
<proteinExistence type="predicted"/>
<dbReference type="OrthoDB" id="6501590at2759"/>
<dbReference type="VEuPathDB" id="VectorBase:HLOH_056529"/>
<evidence type="ECO:0000313" key="2">
    <source>
        <dbReference type="Proteomes" id="UP000821853"/>
    </source>
</evidence>
<gene>
    <name evidence="1" type="ORF">HPB48_004164</name>
</gene>
<keyword evidence="2" id="KW-1185">Reference proteome</keyword>
<sequence>MLTREIDHTFLIAAPSTIPKGFMVCTVNGEGPSLKKLVAPRSLCDIIFFDSVHKEVRKEMNATFNNSIMRFLNWPQLYPDGEFGFSYSVEKVFEPSLFISISHVSHDDRARKDCRIVPPTWLSLPNDEVSYGLSLISSCQLLSEVAEAGDYITLAVSFTLSGHMYKPKSDEPEDFQLFNPCENFDGNYYVPPYEVCAAKSVCQEVTFGVAAYDVEYDDQPRNLQCTEFGLVGPFGRVALLKKMNTYLTTLTAAAAFDEYECFRIEFL</sequence>
<dbReference type="AlphaFoldDB" id="A0A9J6FR54"/>
<comment type="caution">
    <text evidence="1">The sequence shown here is derived from an EMBL/GenBank/DDBJ whole genome shotgun (WGS) entry which is preliminary data.</text>
</comment>
<reference evidence="1 2" key="1">
    <citation type="journal article" date="2020" name="Cell">
        <title>Large-Scale Comparative Analyses of Tick Genomes Elucidate Their Genetic Diversity and Vector Capacities.</title>
        <authorList>
            <consortium name="Tick Genome and Microbiome Consortium (TIGMIC)"/>
            <person name="Jia N."/>
            <person name="Wang J."/>
            <person name="Shi W."/>
            <person name="Du L."/>
            <person name="Sun Y."/>
            <person name="Zhan W."/>
            <person name="Jiang J.F."/>
            <person name="Wang Q."/>
            <person name="Zhang B."/>
            <person name="Ji P."/>
            <person name="Bell-Sakyi L."/>
            <person name="Cui X.M."/>
            <person name="Yuan T.T."/>
            <person name="Jiang B.G."/>
            <person name="Yang W.F."/>
            <person name="Lam T.T."/>
            <person name="Chang Q.C."/>
            <person name="Ding S.J."/>
            <person name="Wang X.J."/>
            <person name="Zhu J.G."/>
            <person name="Ruan X.D."/>
            <person name="Zhao L."/>
            <person name="Wei J.T."/>
            <person name="Ye R.Z."/>
            <person name="Que T.C."/>
            <person name="Du C.H."/>
            <person name="Zhou Y.H."/>
            <person name="Cheng J.X."/>
            <person name="Dai P.F."/>
            <person name="Guo W.B."/>
            <person name="Han X.H."/>
            <person name="Huang E.J."/>
            <person name="Li L.F."/>
            <person name="Wei W."/>
            <person name="Gao Y.C."/>
            <person name="Liu J.Z."/>
            <person name="Shao H.Z."/>
            <person name="Wang X."/>
            <person name="Wang C.C."/>
            <person name="Yang T.C."/>
            <person name="Huo Q.B."/>
            <person name="Li W."/>
            <person name="Chen H.Y."/>
            <person name="Chen S.E."/>
            <person name="Zhou L.G."/>
            <person name="Ni X.B."/>
            <person name="Tian J.H."/>
            <person name="Sheng Y."/>
            <person name="Liu T."/>
            <person name="Pan Y.S."/>
            <person name="Xia L.Y."/>
            <person name="Li J."/>
            <person name="Zhao F."/>
            <person name="Cao W.C."/>
        </authorList>
    </citation>
    <scope>NUCLEOTIDE SEQUENCE [LARGE SCALE GENOMIC DNA]</scope>
    <source>
        <strain evidence="1">HaeL-2018</strain>
    </source>
</reference>
<evidence type="ECO:0000313" key="1">
    <source>
        <dbReference type="EMBL" id="KAH9365778.1"/>
    </source>
</evidence>
<protein>
    <submittedName>
        <fullName evidence="1">Uncharacterized protein</fullName>
    </submittedName>
</protein>
<name>A0A9J6FR54_HAELO</name>
<dbReference type="EMBL" id="JABSTR010000003">
    <property type="protein sequence ID" value="KAH9365778.1"/>
    <property type="molecule type" value="Genomic_DNA"/>
</dbReference>
<accession>A0A9J6FR54</accession>